<evidence type="ECO:0000256" key="3">
    <source>
        <dbReference type="SAM" id="MobiDB-lite"/>
    </source>
</evidence>
<dbReference type="GO" id="GO:0005096">
    <property type="term" value="F:GTPase activator activity"/>
    <property type="evidence" value="ECO:0007669"/>
    <property type="project" value="InterPro"/>
</dbReference>
<keyword evidence="2" id="KW-0862">Zinc</keyword>
<sequence length="508" mass="56712">MPGACVIEVFNVDGSMQSVSLHSQVRADEVVGAIARRQNTDVDVVPFYSLFLVTIWRLQIVGTDQVSKRLELKKLLADDRPLKIKAAGEIQAKEGIAKEKQGASTIGKTLDIRVLIGFAFLDEAGEQLFRQRGEEIIMKSGGEKRTSPRRGVKQQVQQAVQQERIVRQGFSPINSIGKGDMCGYLFQRSAANPREWQRRWCILQKADLIHCLSNMDHSDAKYVPLHHNMVKPIQPRDLGGLKHCFEIDTPHDVIQFRAKTDEEAKSWIFAIERNMNLASENEKLHLAERMVEDGQRSLCCRDEAIVENALGSLEGLLSTQAGADRLFRFAKRSYLGSTSARHAELVAFHLDLDSAYVAFSSISDTNILSTTISSNNKNGLPPRTSSFASSSGSSAAGSTSLRGNAAMLSRKEWMAQICERFAGLFEDPGQVDADQDTKHVLSATQKLRSQLADDHLTFIPTESCAVLIEEIRRVVFQAIERDVYQAFKNSKEYYSVIATIPNRLRKKP</sequence>
<dbReference type="EMBL" id="HBHK01022694">
    <property type="protein sequence ID" value="CAD9700752.1"/>
    <property type="molecule type" value="Transcribed_RNA"/>
</dbReference>
<gene>
    <name evidence="5" type="ORF">QSP1433_LOCUS14344</name>
</gene>
<dbReference type="InterPro" id="IPR045258">
    <property type="entry name" value="ACAP1/2/3-like"/>
</dbReference>
<dbReference type="Gene3D" id="2.30.29.30">
    <property type="entry name" value="Pleckstrin-homology domain (PH domain)/Phosphotyrosine-binding domain (PTB)"/>
    <property type="match status" value="1"/>
</dbReference>
<dbReference type="InterPro" id="IPR011993">
    <property type="entry name" value="PH-like_dom_sf"/>
</dbReference>
<dbReference type="Pfam" id="PF00169">
    <property type="entry name" value="PH"/>
    <property type="match status" value="1"/>
</dbReference>
<keyword evidence="1" id="KW-0479">Metal-binding</keyword>
<dbReference type="InterPro" id="IPR001849">
    <property type="entry name" value="PH_domain"/>
</dbReference>
<proteinExistence type="predicted"/>
<feature type="region of interest" description="Disordered" evidence="3">
    <location>
        <begin position="373"/>
        <end position="400"/>
    </location>
</feature>
<dbReference type="GO" id="GO:0046872">
    <property type="term" value="F:metal ion binding"/>
    <property type="evidence" value="ECO:0007669"/>
    <property type="project" value="UniProtKB-KW"/>
</dbReference>
<evidence type="ECO:0000256" key="2">
    <source>
        <dbReference type="ARBA" id="ARBA00022833"/>
    </source>
</evidence>
<reference evidence="5" key="1">
    <citation type="submission" date="2021-01" db="EMBL/GenBank/DDBJ databases">
        <authorList>
            <person name="Corre E."/>
            <person name="Pelletier E."/>
            <person name="Niang G."/>
            <person name="Scheremetjew M."/>
            <person name="Finn R."/>
            <person name="Kale V."/>
            <person name="Holt S."/>
            <person name="Cochrane G."/>
            <person name="Meng A."/>
            <person name="Brown T."/>
            <person name="Cohen L."/>
        </authorList>
    </citation>
    <scope>NUCLEOTIDE SEQUENCE</scope>
    <source>
        <strain evidence="5">NY070348D</strain>
    </source>
</reference>
<dbReference type="SMART" id="SM00233">
    <property type="entry name" value="PH"/>
    <property type="match status" value="1"/>
</dbReference>
<protein>
    <recommendedName>
        <fullName evidence="4">PH domain-containing protein</fullName>
    </recommendedName>
</protein>
<name>A0A7S2SI31_9STRA</name>
<dbReference type="PANTHER" id="PTHR23180:SF160">
    <property type="entry name" value="ADP-RIBOSYLATION FACTOR GTPASE-ACTIVATING PROTEIN EFFECTOR PROTEIN 1"/>
    <property type="match status" value="1"/>
</dbReference>
<evidence type="ECO:0000259" key="4">
    <source>
        <dbReference type="PROSITE" id="PS50003"/>
    </source>
</evidence>
<evidence type="ECO:0000256" key="1">
    <source>
        <dbReference type="ARBA" id="ARBA00022723"/>
    </source>
</evidence>
<organism evidence="5">
    <name type="scientific">Mucochytrium quahogii</name>
    <dbReference type="NCBI Taxonomy" id="96639"/>
    <lineage>
        <taxon>Eukaryota</taxon>
        <taxon>Sar</taxon>
        <taxon>Stramenopiles</taxon>
        <taxon>Bigyra</taxon>
        <taxon>Labyrinthulomycetes</taxon>
        <taxon>Thraustochytrida</taxon>
        <taxon>Thraustochytriidae</taxon>
        <taxon>Mucochytrium</taxon>
    </lineage>
</organism>
<accession>A0A7S2SI31</accession>
<feature type="domain" description="PH" evidence="4">
    <location>
        <begin position="178"/>
        <end position="276"/>
    </location>
</feature>
<feature type="compositionally biased region" description="Low complexity" evidence="3">
    <location>
        <begin position="384"/>
        <end position="400"/>
    </location>
</feature>
<dbReference type="PROSITE" id="PS50003">
    <property type="entry name" value="PH_DOMAIN"/>
    <property type="match status" value="1"/>
</dbReference>
<evidence type="ECO:0000313" key="5">
    <source>
        <dbReference type="EMBL" id="CAD9700752.1"/>
    </source>
</evidence>
<dbReference type="AlphaFoldDB" id="A0A7S2SI31"/>
<dbReference type="SUPFAM" id="SSF50729">
    <property type="entry name" value="PH domain-like"/>
    <property type="match status" value="1"/>
</dbReference>
<dbReference type="PANTHER" id="PTHR23180">
    <property type="entry name" value="CENTAURIN/ARF"/>
    <property type="match status" value="1"/>
</dbReference>